<dbReference type="Proteomes" id="UP000662200">
    <property type="component" value="Unassembled WGS sequence"/>
</dbReference>
<evidence type="ECO:0000313" key="3">
    <source>
        <dbReference type="Proteomes" id="UP000662200"/>
    </source>
</evidence>
<comment type="caution">
    <text evidence="2">The sequence shown here is derived from an EMBL/GenBank/DDBJ whole genome shotgun (WGS) entry which is preliminary data.</text>
</comment>
<keyword evidence="1" id="KW-0732">Signal</keyword>
<name>A0A8J3BLH8_9ACTN</name>
<sequence>MTHTRRWTAATAAVALAAGLAACGEAEKTSPKAGDDVLTNTASYGWATSKDVGALFTTGLTVSEVAQGPIIIEDVDPVLEGDVLDLDGQGVRVLNESQQGQGFQELPEWPPKAKSRQEWDLFGGLQGDGNYEVPAPVNGKPAVLHVLLGYKVLKKGRGVQRGVWVTYRHNGAQKKAFLGSYLAVCAPASEKCSKEGPKGEEK</sequence>
<reference evidence="2" key="1">
    <citation type="journal article" date="2014" name="Int. J. Syst. Evol. Microbiol.">
        <title>Complete genome sequence of Corynebacterium casei LMG S-19264T (=DSM 44701T), isolated from a smear-ripened cheese.</title>
        <authorList>
            <consortium name="US DOE Joint Genome Institute (JGI-PGF)"/>
            <person name="Walter F."/>
            <person name="Albersmeier A."/>
            <person name="Kalinowski J."/>
            <person name="Ruckert C."/>
        </authorList>
    </citation>
    <scope>NUCLEOTIDE SEQUENCE</scope>
    <source>
        <strain evidence="2">JCM 3091</strain>
    </source>
</reference>
<dbReference type="PROSITE" id="PS51257">
    <property type="entry name" value="PROKAR_LIPOPROTEIN"/>
    <property type="match status" value="1"/>
</dbReference>
<reference evidence="2" key="2">
    <citation type="submission" date="2020-09" db="EMBL/GenBank/DDBJ databases">
        <authorList>
            <person name="Sun Q."/>
            <person name="Ohkuma M."/>
        </authorList>
    </citation>
    <scope>NUCLEOTIDE SEQUENCE</scope>
    <source>
        <strain evidence="2">JCM 3091</strain>
    </source>
</reference>
<gene>
    <name evidence="2" type="ORF">GCM10010124_10350</name>
</gene>
<proteinExistence type="predicted"/>
<evidence type="ECO:0000256" key="1">
    <source>
        <dbReference type="SAM" id="SignalP"/>
    </source>
</evidence>
<dbReference type="AlphaFoldDB" id="A0A8J3BLH8"/>
<evidence type="ECO:0008006" key="4">
    <source>
        <dbReference type="Google" id="ProtNLM"/>
    </source>
</evidence>
<feature type="signal peptide" evidence="1">
    <location>
        <begin position="1"/>
        <end position="23"/>
    </location>
</feature>
<evidence type="ECO:0000313" key="2">
    <source>
        <dbReference type="EMBL" id="GGK19672.1"/>
    </source>
</evidence>
<feature type="chain" id="PRO_5039042041" description="Lipoprotein" evidence="1">
    <location>
        <begin position="24"/>
        <end position="202"/>
    </location>
</feature>
<dbReference type="RefSeq" id="WP_189112997.1">
    <property type="nucleotide sequence ID" value="NZ_BMQC01000002.1"/>
</dbReference>
<dbReference type="EMBL" id="BMQC01000002">
    <property type="protein sequence ID" value="GGK19672.1"/>
    <property type="molecule type" value="Genomic_DNA"/>
</dbReference>
<accession>A0A8J3BLH8</accession>
<organism evidence="2 3">
    <name type="scientific">Pilimelia terevasa</name>
    <dbReference type="NCBI Taxonomy" id="53372"/>
    <lineage>
        <taxon>Bacteria</taxon>
        <taxon>Bacillati</taxon>
        <taxon>Actinomycetota</taxon>
        <taxon>Actinomycetes</taxon>
        <taxon>Micromonosporales</taxon>
        <taxon>Micromonosporaceae</taxon>
        <taxon>Pilimelia</taxon>
    </lineage>
</organism>
<keyword evidence="3" id="KW-1185">Reference proteome</keyword>
<protein>
    <recommendedName>
        <fullName evidence="4">Lipoprotein</fullName>
    </recommendedName>
</protein>